<dbReference type="Gene3D" id="3.20.20.450">
    <property type="entry name" value="EAL domain"/>
    <property type="match status" value="1"/>
</dbReference>
<dbReference type="GO" id="GO:0071111">
    <property type="term" value="F:cyclic-guanylate-specific phosphodiesterase activity"/>
    <property type="evidence" value="ECO:0007669"/>
    <property type="project" value="UniProtKB-EC"/>
</dbReference>
<dbReference type="GO" id="GO:0000160">
    <property type="term" value="P:phosphorelay signal transduction system"/>
    <property type="evidence" value="ECO:0007669"/>
    <property type="project" value="InterPro"/>
</dbReference>
<dbReference type="SMART" id="SM00448">
    <property type="entry name" value="REC"/>
    <property type="match status" value="1"/>
</dbReference>
<evidence type="ECO:0000256" key="4">
    <source>
        <dbReference type="ARBA" id="ARBA00051114"/>
    </source>
</evidence>
<feature type="domain" description="PAC" evidence="8">
    <location>
        <begin position="206"/>
        <end position="258"/>
    </location>
</feature>
<dbReference type="CDD" id="cd00130">
    <property type="entry name" value="PAS"/>
    <property type="match status" value="1"/>
</dbReference>
<dbReference type="SMART" id="SM00086">
    <property type="entry name" value="PAC"/>
    <property type="match status" value="1"/>
</dbReference>
<dbReference type="PROSITE" id="PS50887">
    <property type="entry name" value="GGDEF"/>
    <property type="match status" value="1"/>
</dbReference>
<evidence type="ECO:0000259" key="6">
    <source>
        <dbReference type="PROSITE" id="PS50110"/>
    </source>
</evidence>
<dbReference type="NCBIfam" id="TIGR00229">
    <property type="entry name" value="sensory_box"/>
    <property type="match status" value="1"/>
</dbReference>
<dbReference type="SUPFAM" id="SSF141868">
    <property type="entry name" value="EAL domain-like"/>
    <property type="match status" value="1"/>
</dbReference>
<dbReference type="PROSITE" id="PS50112">
    <property type="entry name" value="PAS"/>
    <property type="match status" value="1"/>
</dbReference>
<dbReference type="Proteomes" id="UP000094769">
    <property type="component" value="Unassembled WGS sequence"/>
</dbReference>
<gene>
    <name evidence="11" type="primary">gmr_11</name>
    <name evidence="11" type="ORF">CODIS_28640</name>
</gene>
<sequence>MSLNILIVEDLPYDAELMALRLRDEGFDLDYTRVQRESAYLEALEKSPDLILCDWHLPQFSGQRALSLLRQQNLDIPFIIVSGGIGEEAAVDALRQGANDYVLKDRPARLGEAVRRVLIDKQLRMAHRTAEEKLRLADRAFQNTAEGITVTDASGNIVSTNPAFEAITGYSHEEVLGLNPRVLKSGHHSDSFYKEMWDTLLLTGHWRGEIWNRRKNGDAYPEWLTISAVKDGNDETTHYVGVFTDISQIKEAQDQINFLAHHDALTRLPNRALFRERFDHALMHARRENASIALLFLDLDRFKTVNDTLGHPVGDQVLLEVSKRMNLIIRASDTLARLGGDEFVLLLEEQTDAQHAAVVARKLIDLFSRPMIIGEHELVVTASIGITLYPNDGDDPDKLIRHADRAMYEAKQQGRNTYRFFTQALTEGALERLMMENDLRRAVARNELILHYQPIVNLETRQLQGIEALVRWQHPEQGLIAPGLFIELAEEIGIIGEIGQWVLRAACSQLARWDRDGFKVPRISVNLSVQQIDREGLITMVSEELNSSGLSPERLELEVTESMLIRNPELSRTVLSELRTLGVKFAIDDFGTGYSSLAYLKLLPLDHLKIDQSFVRDIGKDANDEAIVRAIIGMSKSLGLESVAEGVEEAHQARFLQQAGSDLAQGYLYSRPLPADEIFSNWIRTENTETI</sequence>
<dbReference type="Gene3D" id="3.40.50.2300">
    <property type="match status" value="1"/>
</dbReference>
<organism evidence="11 12">
    <name type="scientific">Candidatus Thiodiazotropha endolucinida</name>
    <dbReference type="NCBI Taxonomy" id="1655433"/>
    <lineage>
        <taxon>Bacteria</taxon>
        <taxon>Pseudomonadati</taxon>
        <taxon>Pseudomonadota</taxon>
        <taxon>Gammaproteobacteria</taxon>
        <taxon>Chromatiales</taxon>
        <taxon>Sedimenticolaceae</taxon>
        <taxon>Candidatus Thiodiazotropha</taxon>
    </lineage>
</organism>
<evidence type="ECO:0000256" key="3">
    <source>
        <dbReference type="ARBA" id="ARBA00022636"/>
    </source>
</evidence>
<evidence type="ECO:0000259" key="9">
    <source>
        <dbReference type="PROSITE" id="PS50883"/>
    </source>
</evidence>
<dbReference type="RefSeq" id="WP_069126264.1">
    <property type="nucleotide sequence ID" value="NZ_MARB01000016.1"/>
</dbReference>
<dbReference type="SMART" id="SM00091">
    <property type="entry name" value="PAS"/>
    <property type="match status" value="1"/>
</dbReference>
<dbReference type="InterPro" id="IPR035965">
    <property type="entry name" value="PAS-like_dom_sf"/>
</dbReference>
<dbReference type="InterPro" id="IPR000014">
    <property type="entry name" value="PAS"/>
</dbReference>
<name>A0A7Z1AEY9_9GAMM</name>
<dbReference type="PIRSF" id="PIRSF005925">
    <property type="entry name" value="Dos"/>
    <property type="match status" value="1"/>
</dbReference>
<keyword evidence="5" id="KW-0597">Phosphoprotein</keyword>
<dbReference type="Gene3D" id="3.30.70.270">
    <property type="match status" value="1"/>
</dbReference>
<keyword evidence="11" id="KW-0378">Hydrolase</keyword>
<dbReference type="InterPro" id="IPR001610">
    <property type="entry name" value="PAC"/>
</dbReference>
<comment type="cofactor">
    <cofactor evidence="1">
        <name>Mg(2+)</name>
        <dbReference type="ChEBI" id="CHEBI:18420"/>
    </cofactor>
</comment>
<dbReference type="SMART" id="SM00052">
    <property type="entry name" value="EAL"/>
    <property type="match status" value="1"/>
</dbReference>
<dbReference type="EMBL" id="MARB01000016">
    <property type="protein sequence ID" value="ODJ86908.1"/>
    <property type="molecule type" value="Genomic_DNA"/>
</dbReference>
<dbReference type="OrthoDB" id="8553030at2"/>
<dbReference type="AlphaFoldDB" id="A0A7Z1AEY9"/>
<dbReference type="InterPro" id="IPR052155">
    <property type="entry name" value="Biofilm_reg_signaling"/>
</dbReference>
<evidence type="ECO:0000256" key="5">
    <source>
        <dbReference type="PROSITE-ProRule" id="PRU00169"/>
    </source>
</evidence>
<dbReference type="PROSITE" id="PS50110">
    <property type="entry name" value="RESPONSE_REGULATORY"/>
    <property type="match status" value="1"/>
</dbReference>
<dbReference type="Pfam" id="PF00563">
    <property type="entry name" value="EAL"/>
    <property type="match status" value="1"/>
</dbReference>
<evidence type="ECO:0000259" key="10">
    <source>
        <dbReference type="PROSITE" id="PS50887"/>
    </source>
</evidence>
<dbReference type="InterPro" id="IPR043128">
    <property type="entry name" value="Rev_trsase/Diguanyl_cyclase"/>
</dbReference>
<dbReference type="SMART" id="SM00267">
    <property type="entry name" value="GGDEF"/>
    <property type="match status" value="1"/>
</dbReference>
<keyword evidence="3" id="KW-0973">c-di-GMP</keyword>
<dbReference type="CDD" id="cd00156">
    <property type="entry name" value="REC"/>
    <property type="match status" value="1"/>
</dbReference>
<evidence type="ECO:0000259" key="8">
    <source>
        <dbReference type="PROSITE" id="PS50113"/>
    </source>
</evidence>
<dbReference type="SUPFAM" id="SSF52172">
    <property type="entry name" value="CheY-like"/>
    <property type="match status" value="1"/>
</dbReference>
<protein>
    <recommendedName>
        <fullName evidence="2">cyclic-guanylate-specific phosphodiesterase</fullName>
        <ecNumber evidence="2">3.1.4.52</ecNumber>
    </recommendedName>
</protein>
<dbReference type="PROSITE" id="PS50113">
    <property type="entry name" value="PAC"/>
    <property type="match status" value="1"/>
</dbReference>
<dbReference type="EC" id="3.1.4.52" evidence="2"/>
<evidence type="ECO:0000256" key="1">
    <source>
        <dbReference type="ARBA" id="ARBA00001946"/>
    </source>
</evidence>
<dbReference type="InterPro" id="IPR011006">
    <property type="entry name" value="CheY-like_superfamily"/>
</dbReference>
<feature type="domain" description="EAL" evidence="9">
    <location>
        <begin position="432"/>
        <end position="686"/>
    </location>
</feature>
<dbReference type="PANTHER" id="PTHR44757">
    <property type="entry name" value="DIGUANYLATE CYCLASE DGCP"/>
    <property type="match status" value="1"/>
</dbReference>
<accession>A0A7Z1AEY9</accession>
<dbReference type="InterPro" id="IPR012226">
    <property type="entry name" value="Diguanyl_cyclase/Pdiesterase"/>
</dbReference>
<dbReference type="InterPro" id="IPR000700">
    <property type="entry name" value="PAS-assoc_C"/>
</dbReference>
<dbReference type="SUPFAM" id="SSF55785">
    <property type="entry name" value="PYP-like sensor domain (PAS domain)"/>
    <property type="match status" value="1"/>
</dbReference>
<proteinExistence type="predicted"/>
<feature type="domain" description="PAS" evidence="7">
    <location>
        <begin position="133"/>
        <end position="177"/>
    </location>
</feature>
<dbReference type="SUPFAM" id="SSF55073">
    <property type="entry name" value="Nucleotide cyclase"/>
    <property type="match status" value="1"/>
</dbReference>
<dbReference type="Pfam" id="PF00072">
    <property type="entry name" value="Response_reg"/>
    <property type="match status" value="1"/>
</dbReference>
<comment type="caution">
    <text evidence="11">The sequence shown here is derived from an EMBL/GenBank/DDBJ whole genome shotgun (WGS) entry which is preliminary data.</text>
</comment>
<dbReference type="InterPro" id="IPR000160">
    <property type="entry name" value="GGDEF_dom"/>
</dbReference>
<dbReference type="FunFam" id="3.30.70.270:FF:000001">
    <property type="entry name" value="Diguanylate cyclase domain protein"/>
    <property type="match status" value="1"/>
</dbReference>
<dbReference type="InterPro" id="IPR001789">
    <property type="entry name" value="Sig_transdc_resp-reg_receiver"/>
</dbReference>
<dbReference type="NCBIfam" id="TIGR00254">
    <property type="entry name" value="GGDEF"/>
    <property type="match status" value="1"/>
</dbReference>
<feature type="modified residue" description="4-aspartylphosphate" evidence="5">
    <location>
        <position position="54"/>
    </location>
</feature>
<dbReference type="CDD" id="cd01949">
    <property type="entry name" value="GGDEF"/>
    <property type="match status" value="1"/>
</dbReference>
<dbReference type="Gene3D" id="3.30.450.20">
    <property type="entry name" value="PAS domain"/>
    <property type="match status" value="1"/>
</dbReference>
<dbReference type="InterPro" id="IPR001633">
    <property type="entry name" value="EAL_dom"/>
</dbReference>
<dbReference type="FunFam" id="3.20.20.450:FF:000001">
    <property type="entry name" value="Cyclic di-GMP phosphodiesterase yahA"/>
    <property type="match status" value="1"/>
</dbReference>
<dbReference type="Pfam" id="PF13426">
    <property type="entry name" value="PAS_9"/>
    <property type="match status" value="1"/>
</dbReference>
<dbReference type="PANTHER" id="PTHR44757:SF2">
    <property type="entry name" value="BIOFILM ARCHITECTURE MAINTENANCE PROTEIN MBAA"/>
    <property type="match status" value="1"/>
</dbReference>
<evidence type="ECO:0000313" key="12">
    <source>
        <dbReference type="Proteomes" id="UP000094769"/>
    </source>
</evidence>
<evidence type="ECO:0000259" key="7">
    <source>
        <dbReference type="PROSITE" id="PS50112"/>
    </source>
</evidence>
<keyword evidence="12" id="KW-1185">Reference proteome</keyword>
<dbReference type="CDD" id="cd01948">
    <property type="entry name" value="EAL"/>
    <property type="match status" value="1"/>
</dbReference>
<dbReference type="InterPro" id="IPR035919">
    <property type="entry name" value="EAL_sf"/>
</dbReference>
<reference evidence="11 12" key="1">
    <citation type="submission" date="2016-06" db="EMBL/GenBank/DDBJ databases">
        <title>Genome sequence of endosymbiont of Candidatus Endolucinida thiodiazotropha.</title>
        <authorList>
            <person name="Poehlein A."/>
            <person name="Koenig S."/>
            <person name="Heiden S.E."/>
            <person name="Thuermer A."/>
            <person name="Voget S."/>
            <person name="Daniel R."/>
            <person name="Markert S."/>
            <person name="Gros O."/>
            <person name="Schweder T."/>
        </authorList>
    </citation>
    <scope>NUCLEOTIDE SEQUENCE [LARGE SCALE GENOMIC DNA]</scope>
    <source>
        <strain evidence="11 12">COS</strain>
    </source>
</reference>
<evidence type="ECO:0000256" key="2">
    <source>
        <dbReference type="ARBA" id="ARBA00012282"/>
    </source>
</evidence>
<comment type="catalytic activity">
    <reaction evidence="4">
        <text>3',3'-c-di-GMP + H2O = 5'-phosphoguanylyl(3'-&gt;5')guanosine + H(+)</text>
        <dbReference type="Rhea" id="RHEA:24902"/>
        <dbReference type="ChEBI" id="CHEBI:15377"/>
        <dbReference type="ChEBI" id="CHEBI:15378"/>
        <dbReference type="ChEBI" id="CHEBI:58754"/>
        <dbReference type="ChEBI" id="CHEBI:58805"/>
        <dbReference type="EC" id="3.1.4.52"/>
    </reaction>
    <physiologicalReaction direction="left-to-right" evidence="4">
        <dbReference type="Rhea" id="RHEA:24903"/>
    </physiologicalReaction>
</comment>
<dbReference type="Pfam" id="PF00990">
    <property type="entry name" value="GGDEF"/>
    <property type="match status" value="1"/>
</dbReference>
<dbReference type="GO" id="GO:0071732">
    <property type="term" value="P:cellular response to nitric oxide"/>
    <property type="evidence" value="ECO:0007669"/>
    <property type="project" value="UniProtKB-ARBA"/>
</dbReference>
<feature type="domain" description="Response regulatory" evidence="6">
    <location>
        <begin position="4"/>
        <end position="119"/>
    </location>
</feature>
<dbReference type="InterPro" id="IPR029787">
    <property type="entry name" value="Nucleotide_cyclase"/>
</dbReference>
<dbReference type="PROSITE" id="PS50883">
    <property type="entry name" value="EAL"/>
    <property type="match status" value="1"/>
</dbReference>
<feature type="domain" description="GGDEF" evidence="10">
    <location>
        <begin position="290"/>
        <end position="423"/>
    </location>
</feature>
<evidence type="ECO:0000313" key="11">
    <source>
        <dbReference type="EMBL" id="ODJ86908.1"/>
    </source>
</evidence>